<dbReference type="GO" id="GO:0016776">
    <property type="term" value="F:phosphotransferase activity, phosphate group as acceptor"/>
    <property type="evidence" value="ECO:0007669"/>
    <property type="project" value="TreeGrafter"/>
</dbReference>
<dbReference type="InterPro" id="IPR000917">
    <property type="entry name" value="Sulfatase_N"/>
</dbReference>
<name>A0A3B0RRS0_9ZZZZ</name>
<feature type="transmembrane region" description="Helical" evidence="1">
    <location>
        <begin position="122"/>
        <end position="142"/>
    </location>
</feature>
<feature type="transmembrane region" description="Helical" evidence="1">
    <location>
        <begin position="154"/>
        <end position="176"/>
    </location>
</feature>
<dbReference type="PANTHER" id="PTHR30443:SF0">
    <property type="entry name" value="PHOSPHOETHANOLAMINE TRANSFERASE EPTA"/>
    <property type="match status" value="1"/>
</dbReference>
<keyword evidence="1" id="KW-0812">Transmembrane</keyword>
<dbReference type="Gene3D" id="3.40.720.10">
    <property type="entry name" value="Alkaline Phosphatase, subunit A"/>
    <property type="match status" value="1"/>
</dbReference>
<keyword evidence="1" id="KW-0472">Membrane</keyword>
<dbReference type="AlphaFoldDB" id="A0A3B0RRS0"/>
<feature type="transmembrane region" description="Helical" evidence="1">
    <location>
        <begin position="12"/>
        <end position="35"/>
    </location>
</feature>
<sequence length="574" mass="63713">MRDKVFIQTPTNWLGIFIKLLALAVLVATTNFGFFDRITLLYAAERWVTFFFYLAMWGVSLTALIIAAFQPNQAVRILWALLLSISASAAFMYTSISGSNLTVFDALSLWVAKHEASRAMEFYGTSAILAIVVFIASFVIIASPPTPNGRWLKFGLKWLFWTPAVPVVLMSAVILIKEGGGSQALPSQFQPMAVSLVAVEKIFSINTLPRQSVEMVTDRPRAIKNIVMLIDESVRGDYLNWKKANPYTPFLAANKSKIINFGMAVSGANCSSYSNAILRLGPVRRDLVTTANTNPTIWQYAKRAGYRTVYIDGQSGLVKDPGFLQNFMTVGEVADIDRVVRFAGVANPQLDYKLLEVIEKELQSDQPVFIFANKNGAHFPYDKGYPKNQMKFQPTVRQIGADNVTTRVNSYLNVLAWAVDRFFGQLFDRINLKDTTIIYTSDHGQAVYNGRMTHCSMTNADPREALVPLLAITQDPALKSRFAKGAVLNSGRASHFLIRSTVLDLMGYPKPAIAGKYGPSMFTQGPEKPEFSAGDIFGVFRKEPNWFSIDLSANYLEFPTPPLPVPGPVVKVDK</sequence>
<reference evidence="3" key="1">
    <citation type="submission" date="2018-06" db="EMBL/GenBank/DDBJ databases">
        <authorList>
            <person name="Zhirakovskaya E."/>
        </authorList>
    </citation>
    <scope>NUCLEOTIDE SEQUENCE</scope>
</reference>
<dbReference type="Pfam" id="PF00884">
    <property type="entry name" value="Sulfatase"/>
    <property type="match status" value="1"/>
</dbReference>
<organism evidence="3">
    <name type="scientific">hydrothermal vent metagenome</name>
    <dbReference type="NCBI Taxonomy" id="652676"/>
    <lineage>
        <taxon>unclassified sequences</taxon>
        <taxon>metagenomes</taxon>
        <taxon>ecological metagenomes</taxon>
    </lineage>
</organism>
<feature type="domain" description="Sulfatase N-terminal" evidence="2">
    <location>
        <begin position="224"/>
        <end position="508"/>
    </location>
</feature>
<dbReference type="GO" id="GO:0009244">
    <property type="term" value="P:lipopolysaccharide core region biosynthetic process"/>
    <property type="evidence" value="ECO:0007669"/>
    <property type="project" value="TreeGrafter"/>
</dbReference>
<feature type="transmembrane region" description="Helical" evidence="1">
    <location>
        <begin position="76"/>
        <end position="96"/>
    </location>
</feature>
<gene>
    <name evidence="3" type="ORF">MNBD_ALPHA08-730</name>
</gene>
<evidence type="ECO:0000259" key="2">
    <source>
        <dbReference type="Pfam" id="PF00884"/>
    </source>
</evidence>
<evidence type="ECO:0000256" key="1">
    <source>
        <dbReference type="SAM" id="Phobius"/>
    </source>
</evidence>
<protein>
    <recommendedName>
        <fullName evidence="2">Sulfatase N-terminal domain-containing protein</fullName>
    </recommendedName>
</protein>
<keyword evidence="1" id="KW-1133">Transmembrane helix</keyword>
<dbReference type="GO" id="GO:0005886">
    <property type="term" value="C:plasma membrane"/>
    <property type="evidence" value="ECO:0007669"/>
    <property type="project" value="UniProtKB-SubCell"/>
</dbReference>
<dbReference type="PANTHER" id="PTHR30443">
    <property type="entry name" value="INNER MEMBRANE PROTEIN"/>
    <property type="match status" value="1"/>
</dbReference>
<dbReference type="InterPro" id="IPR040423">
    <property type="entry name" value="PEA_transferase"/>
</dbReference>
<accession>A0A3B0RRS0</accession>
<evidence type="ECO:0000313" key="3">
    <source>
        <dbReference type="EMBL" id="VAV96404.1"/>
    </source>
</evidence>
<proteinExistence type="predicted"/>
<dbReference type="EMBL" id="UOEC01000132">
    <property type="protein sequence ID" value="VAV96404.1"/>
    <property type="molecule type" value="Genomic_DNA"/>
</dbReference>
<dbReference type="InterPro" id="IPR017850">
    <property type="entry name" value="Alkaline_phosphatase_core_sf"/>
</dbReference>
<feature type="transmembrane region" description="Helical" evidence="1">
    <location>
        <begin position="47"/>
        <end position="69"/>
    </location>
</feature>
<dbReference type="SUPFAM" id="SSF53649">
    <property type="entry name" value="Alkaline phosphatase-like"/>
    <property type="match status" value="1"/>
</dbReference>